<dbReference type="Gene3D" id="3.30.565.10">
    <property type="entry name" value="Histidine kinase-like ATPase, C-terminal domain"/>
    <property type="match status" value="1"/>
</dbReference>
<dbReference type="PANTHER" id="PTHR43065">
    <property type="entry name" value="SENSOR HISTIDINE KINASE"/>
    <property type="match status" value="1"/>
</dbReference>
<evidence type="ECO:0000259" key="10">
    <source>
        <dbReference type="PROSITE" id="PS50113"/>
    </source>
</evidence>
<dbReference type="InterPro" id="IPR035965">
    <property type="entry name" value="PAS-like_dom_sf"/>
</dbReference>
<evidence type="ECO:0000256" key="6">
    <source>
        <dbReference type="ARBA" id="ARBA00022777"/>
    </source>
</evidence>
<dbReference type="Pfam" id="PF00512">
    <property type="entry name" value="HisKA"/>
    <property type="match status" value="1"/>
</dbReference>
<dbReference type="PRINTS" id="PR00344">
    <property type="entry name" value="BCTRLSENSOR"/>
</dbReference>
<keyword evidence="5" id="KW-0547">Nucleotide-binding</keyword>
<dbReference type="SMART" id="SM00387">
    <property type="entry name" value="HATPase_c"/>
    <property type="match status" value="1"/>
</dbReference>
<proteinExistence type="predicted"/>
<dbReference type="PROSITE" id="PS50109">
    <property type="entry name" value="HIS_KIN"/>
    <property type="match status" value="1"/>
</dbReference>
<name>A0ABS3WAQ5_9BACL</name>
<dbReference type="InterPro" id="IPR003594">
    <property type="entry name" value="HATPase_dom"/>
</dbReference>
<dbReference type="Gene3D" id="3.30.450.20">
    <property type="entry name" value="PAS domain"/>
    <property type="match status" value="1"/>
</dbReference>
<dbReference type="InterPro" id="IPR004358">
    <property type="entry name" value="Sig_transdc_His_kin-like_C"/>
</dbReference>
<dbReference type="EMBL" id="JAGGDJ010000009">
    <property type="protein sequence ID" value="MBO7745402.1"/>
    <property type="molecule type" value="Genomic_DNA"/>
</dbReference>
<feature type="domain" description="PAC" evidence="10">
    <location>
        <begin position="96"/>
        <end position="148"/>
    </location>
</feature>
<dbReference type="InterPro" id="IPR003661">
    <property type="entry name" value="HisK_dim/P_dom"/>
</dbReference>
<dbReference type="Proteomes" id="UP000670947">
    <property type="component" value="Unassembled WGS sequence"/>
</dbReference>
<gene>
    <name evidence="11" type="ORF">I8J29_14415</name>
</gene>
<dbReference type="PANTHER" id="PTHR43065:SF10">
    <property type="entry name" value="PEROXIDE STRESS-ACTIVATED HISTIDINE KINASE MAK3"/>
    <property type="match status" value="1"/>
</dbReference>
<dbReference type="InterPro" id="IPR000700">
    <property type="entry name" value="PAS-assoc_C"/>
</dbReference>
<dbReference type="InterPro" id="IPR036097">
    <property type="entry name" value="HisK_dim/P_sf"/>
</dbReference>
<evidence type="ECO:0000256" key="2">
    <source>
        <dbReference type="ARBA" id="ARBA00012438"/>
    </source>
</evidence>
<comment type="caution">
    <text evidence="11">The sequence shown here is derived from an EMBL/GenBank/DDBJ whole genome shotgun (WGS) entry which is preliminary data.</text>
</comment>
<evidence type="ECO:0000256" key="4">
    <source>
        <dbReference type="ARBA" id="ARBA00022679"/>
    </source>
</evidence>
<dbReference type="CDD" id="cd00082">
    <property type="entry name" value="HisKA"/>
    <property type="match status" value="1"/>
</dbReference>
<evidence type="ECO:0000256" key="5">
    <source>
        <dbReference type="ARBA" id="ARBA00022741"/>
    </source>
</evidence>
<dbReference type="PROSITE" id="PS50113">
    <property type="entry name" value="PAC"/>
    <property type="match status" value="1"/>
</dbReference>
<organism evidence="11 12">
    <name type="scientific">Paenibacillus artemisiicola</name>
    <dbReference type="NCBI Taxonomy" id="1172618"/>
    <lineage>
        <taxon>Bacteria</taxon>
        <taxon>Bacillati</taxon>
        <taxon>Bacillota</taxon>
        <taxon>Bacilli</taxon>
        <taxon>Bacillales</taxon>
        <taxon>Paenibacillaceae</taxon>
        <taxon>Paenibacillus</taxon>
    </lineage>
</organism>
<accession>A0ABS3WAQ5</accession>
<evidence type="ECO:0000256" key="7">
    <source>
        <dbReference type="ARBA" id="ARBA00022840"/>
    </source>
</evidence>
<dbReference type="EC" id="2.7.13.3" evidence="2"/>
<comment type="catalytic activity">
    <reaction evidence="1">
        <text>ATP + protein L-histidine = ADP + protein N-phospho-L-histidine.</text>
        <dbReference type="EC" id="2.7.13.3"/>
    </reaction>
</comment>
<evidence type="ECO:0000313" key="12">
    <source>
        <dbReference type="Proteomes" id="UP000670947"/>
    </source>
</evidence>
<keyword evidence="7" id="KW-0067">ATP-binding</keyword>
<dbReference type="InterPro" id="IPR036890">
    <property type="entry name" value="HATPase_C_sf"/>
</dbReference>
<keyword evidence="3" id="KW-0597">Phosphoprotein</keyword>
<dbReference type="RefSeq" id="WP_208848272.1">
    <property type="nucleotide sequence ID" value="NZ_JAGGDJ010000009.1"/>
</dbReference>
<evidence type="ECO:0000259" key="9">
    <source>
        <dbReference type="PROSITE" id="PS50109"/>
    </source>
</evidence>
<keyword evidence="8" id="KW-0902">Two-component regulatory system</keyword>
<dbReference type="Pfam" id="PF02518">
    <property type="entry name" value="HATPase_c"/>
    <property type="match status" value="1"/>
</dbReference>
<keyword evidence="4" id="KW-0808">Transferase</keyword>
<feature type="domain" description="Histidine kinase" evidence="9">
    <location>
        <begin position="186"/>
        <end position="391"/>
    </location>
</feature>
<sequence length="391" mass="43021">MARQPADGQADAFNIPSKYWDIFNESPGGVSIATDPLCKIILHNRKASRMLRVSSGGDFSHSSVHPPKVTVYRNRIELSAGEMPMQRSGRRKVDVLDEVLEFVWEDGHRMISVWNATPILNGEGDALGVLAVSEDITDFVLQERRMQADKEFFENLAAERKEEQAKLRIELERLDRLNLIAQMAASISHEVRNPIATVRGFLQLMHQLQPTGQLSAHYELIVGELDRANAMIGNFLSLSKSPAADHRERTGLLEAFNAVMPLLEADALMTGKKVTFEPAAVPPVDMNAREMQQVLINLVRNGLEASPPGGEIRVGLFEDSHAVGFTVRDEGEGMPPDVLERLGIPFFTTKGSGTGLGLSICYEIIRRHGAHIKAESGSGGTTFTVSFPKDA</sequence>
<dbReference type="SUPFAM" id="SSF55785">
    <property type="entry name" value="PYP-like sensor domain (PAS domain)"/>
    <property type="match status" value="1"/>
</dbReference>
<dbReference type="SUPFAM" id="SSF55874">
    <property type="entry name" value="ATPase domain of HSP90 chaperone/DNA topoisomerase II/histidine kinase"/>
    <property type="match status" value="1"/>
</dbReference>
<dbReference type="GO" id="GO:0016301">
    <property type="term" value="F:kinase activity"/>
    <property type="evidence" value="ECO:0007669"/>
    <property type="project" value="UniProtKB-KW"/>
</dbReference>
<dbReference type="SMART" id="SM00388">
    <property type="entry name" value="HisKA"/>
    <property type="match status" value="1"/>
</dbReference>
<keyword evidence="6 11" id="KW-0418">Kinase</keyword>
<reference evidence="11 12" key="1">
    <citation type="submission" date="2021-03" db="EMBL/GenBank/DDBJ databases">
        <title>Paenibacillus artemisicola MWE-103 whole genome sequence.</title>
        <authorList>
            <person name="Ham Y.J."/>
        </authorList>
    </citation>
    <scope>NUCLEOTIDE SEQUENCE [LARGE SCALE GENOMIC DNA]</scope>
    <source>
        <strain evidence="11 12">MWE-103</strain>
    </source>
</reference>
<evidence type="ECO:0000313" key="11">
    <source>
        <dbReference type="EMBL" id="MBO7745402.1"/>
    </source>
</evidence>
<dbReference type="SUPFAM" id="SSF47384">
    <property type="entry name" value="Homodimeric domain of signal transducing histidine kinase"/>
    <property type="match status" value="1"/>
</dbReference>
<evidence type="ECO:0000256" key="8">
    <source>
        <dbReference type="ARBA" id="ARBA00023012"/>
    </source>
</evidence>
<keyword evidence="12" id="KW-1185">Reference proteome</keyword>
<evidence type="ECO:0000256" key="1">
    <source>
        <dbReference type="ARBA" id="ARBA00000085"/>
    </source>
</evidence>
<protein>
    <recommendedName>
        <fullName evidence="2">histidine kinase</fullName>
        <ecNumber evidence="2">2.7.13.3</ecNumber>
    </recommendedName>
</protein>
<dbReference type="InterPro" id="IPR005467">
    <property type="entry name" value="His_kinase_dom"/>
</dbReference>
<evidence type="ECO:0000256" key="3">
    <source>
        <dbReference type="ARBA" id="ARBA00022553"/>
    </source>
</evidence>
<dbReference type="Gene3D" id="1.10.287.130">
    <property type="match status" value="1"/>
</dbReference>